<dbReference type="EMBL" id="SRPW01001296">
    <property type="protein sequence ID" value="KAG6003184.1"/>
    <property type="molecule type" value="Genomic_DNA"/>
</dbReference>
<gene>
    <name evidence="1" type="ORF">E4U43_000952</name>
</gene>
<proteinExistence type="predicted"/>
<reference evidence="1" key="1">
    <citation type="journal article" date="2020" name="bioRxiv">
        <title>Whole genome comparisons of ergot fungi reveals the divergence and evolution of species within the genus Claviceps are the result of varying mechanisms driving genome evolution and host range expansion.</title>
        <authorList>
            <person name="Wyka S.A."/>
            <person name="Mondo S.J."/>
            <person name="Liu M."/>
            <person name="Dettman J."/>
            <person name="Nalam V."/>
            <person name="Broders K.D."/>
        </authorList>
    </citation>
    <scope>NUCLEOTIDE SEQUENCE</scope>
    <source>
        <strain evidence="1">CCC 602</strain>
    </source>
</reference>
<dbReference type="AlphaFoldDB" id="A0A9P7N9C1"/>
<sequence>FELNQVCWTVTPENTRSVVASCPPLEMRDEYCHLLPPECHGSCQLPVASVAVEIERSGLGYGAPFVAPFLEEIPLPGGKSEISEKVKNQPVVAGL</sequence>
<accession>A0A9P7N9C1</accession>
<protein>
    <submittedName>
        <fullName evidence="1">Uncharacterized protein</fullName>
    </submittedName>
</protein>
<evidence type="ECO:0000313" key="1">
    <source>
        <dbReference type="EMBL" id="KAG6003184.1"/>
    </source>
</evidence>
<keyword evidence="2" id="KW-1185">Reference proteome</keyword>
<comment type="caution">
    <text evidence="1">The sequence shown here is derived from an EMBL/GenBank/DDBJ whole genome shotgun (WGS) entry which is preliminary data.</text>
</comment>
<dbReference type="Proteomes" id="UP000748025">
    <property type="component" value="Unassembled WGS sequence"/>
</dbReference>
<name>A0A9P7N9C1_9HYPO</name>
<organism evidence="1 2">
    <name type="scientific">Claviceps pusilla</name>
    <dbReference type="NCBI Taxonomy" id="123648"/>
    <lineage>
        <taxon>Eukaryota</taxon>
        <taxon>Fungi</taxon>
        <taxon>Dikarya</taxon>
        <taxon>Ascomycota</taxon>
        <taxon>Pezizomycotina</taxon>
        <taxon>Sordariomycetes</taxon>
        <taxon>Hypocreomycetidae</taxon>
        <taxon>Hypocreales</taxon>
        <taxon>Clavicipitaceae</taxon>
        <taxon>Claviceps</taxon>
    </lineage>
</organism>
<evidence type="ECO:0000313" key="2">
    <source>
        <dbReference type="Proteomes" id="UP000748025"/>
    </source>
</evidence>
<feature type="non-terminal residue" evidence="1">
    <location>
        <position position="1"/>
    </location>
</feature>